<dbReference type="InterPro" id="IPR036291">
    <property type="entry name" value="NAD(P)-bd_dom_sf"/>
</dbReference>
<dbReference type="OrthoDB" id="4519349at2"/>
<dbReference type="PANTHER" id="PTHR42879:SF2">
    <property type="entry name" value="3-OXOACYL-[ACYL-CARRIER-PROTEIN] REDUCTASE FABG"/>
    <property type="match status" value="1"/>
</dbReference>
<gene>
    <name evidence="7" type="ordered locus">RHA1_ro11036</name>
</gene>
<keyword evidence="3" id="KW-0134">Cell wall</keyword>
<name>Q0RVK3_RHOJR</name>
<comment type="similarity">
    <text evidence="2 6">Belongs to the short-chain dehydrogenases/reductases (SDR) family.</text>
</comment>
<evidence type="ECO:0000313" key="7">
    <source>
        <dbReference type="EMBL" id="ABH00683.1"/>
    </source>
</evidence>
<dbReference type="Proteomes" id="UP000008710">
    <property type="component" value="Plasmid pRHL3"/>
</dbReference>
<keyword evidence="7" id="KW-0614">Plasmid</keyword>
<dbReference type="Gene3D" id="3.40.50.720">
    <property type="entry name" value="NAD(P)-binding Rossmann-like Domain"/>
    <property type="match status" value="1"/>
</dbReference>
<dbReference type="CDD" id="cd05338">
    <property type="entry name" value="DHRS1_HSDL2-like_SDR_c"/>
    <property type="match status" value="1"/>
</dbReference>
<sequence>MTNEQQSATTEQPLRGKVAIVTGASRGIGADTAHLLAARGASVVCAARTLTEGDNPLAGSLEQTVAAIQEQGGTAHPVVVNLAKDEDCRSLIEATRSVYGPVDILVNNAAVGFFDLVESMPSKQWLLSWRVMCHATFLLSQLALQDMLPRGSGRIVNVTSESAIGPGRGPYADGDRIGDTLYGANKVSVERFTQGLAEEVYGRGVGVAALAPSQLVPTPGAVFNDLVRGAKDPRAESTEFMTRAIEILLTAPLEEISGRVVYSQQLLVEYGVLGEGRGYGLDAQLPISGFAAR</sequence>
<evidence type="ECO:0000256" key="2">
    <source>
        <dbReference type="ARBA" id="ARBA00006484"/>
    </source>
</evidence>
<comment type="catalytic activity">
    <reaction evidence="5">
        <text>a (3R)-hydroxyacyl-[ACP] + NADP(+) = a 3-oxoacyl-[ACP] + NADPH + H(+)</text>
        <dbReference type="Rhea" id="RHEA:17397"/>
        <dbReference type="Rhea" id="RHEA-COMP:9916"/>
        <dbReference type="Rhea" id="RHEA-COMP:9945"/>
        <dbReference type="ChEBI" id="CHEBI:15378"/>
        <dbReference type="ChEBI" id="CHEBI:57783"/>
        <dbReference type="ChEBI" id="CHEBI:58349"/>
        <dbReference type="ChEBI" id="CHEBI:78776"/>
        <dbReference type="ChEBI" id="CHEBI:78827"/>
        <dbReference type="EC" id="1.1.1.100"/>
    </reaction>
    <physiologicalReaction direction="right-to-left" evidence="5">
        <dbReference type="Rhea" id="RHEA:17399"/>
    </physiologicalReaction>
</comment>
<protein>
    <recommendedName>
        <fullName evidence="4">3-oxoacyl-[acyl-carrier-protein] reductase MabA</fullName>
    </recommendedName>
</protein>
<dbReference type="SUPFAM" id="SSF51735">
    <property type="entry name" value="NAD(P)-binding Rossmann-fold domains"/>
    <property type="match status" value="1"/>
</dbReference>
<geneLocation type="plasmid" evidence="7 8">
    <name>pRHL3</name>
</geneLocation>
<dbReference type="HOGENOM" id="CLU_010194_2_10_11"/>
<dbReference type="PRINTS" id="PR00080">
    <property type="entry name" value="SDRFAMILY"/>
</dbReference>
<dbReference type="EMBL" id="CP000434">
    <property type="protein sequence ID" value="ABH00683.1"/>
    <property type="molecule type" value="Genomic_DNA"/>
</dbReference>
<dbReference type="GO" id="GO:0004316">
    <property type="term" value="F:3-oxoacyl-[acyl-carrier-protein] reductase (NADPH) activity"/>
    <property type="evidence" value="ECO:0007669"/>
    <property type="project" value="UniProtKB-EC"/>
</dbReference>
<comment type="subcellular location">
    <subcellularLocation>
        <location evidence="1">Secreted</location>
        <location evidence="1">Cell wall</location>
    </subcellularLocation>
</comment>
<dbReference type="eggNOG" id="COG1028">
    <property type="taxonomic scope" value="Bacteria"/>
</dbReference>
<dbReference type="KEGG" id="rha:RHA1_ro11036"/>
<dbReference type="Pfam" id="PF00106">
    <property type="entry name" value="adh_short"/>
    <property type="match status" value="1"/>
</dbReference>
<accession>Q0RVK3</accession>
<evidence type="ECO:0000256" key="1">
    <source>
        <dbReference type="ARBA" id="ARBA00004191"/>
    </source>
</evidence>
<organism evidence="7 8">
    <name type="scientific">Rhodococcus jostii (strain RHA1)</name>
    <dbReference type="NCBI Taxonomy" id="101510"/>
    <lineage>
        <taxon>Bacteria</taxon>
        <taxon>Bacillati</taxon>
        <taxon>Actinomycetota</taxon>
        <taxon>Actinomycetes</taxon>
        <taxon>Mycobacteriales</taxon>
        <taxon>Nocardiaceae</taxon>
        <taxon>Rhodococcus</taxon>
    </lineage>
</organism>
<evidence type="ECO:0000256" key="5">
    <source>
        <dbReference type="ARBA" id="ARBA00047400"/>
    </source>
</evidence>
<evidence type="ECO:0000256" key="6">
    <source>
        <dbReference type="RuleBase" id="RU000363"/>
    </source>
</evidence>
<dbReference type="PANTHER" id="PTHR42879">
    <property type="entry name" value="3-OXOACYL-(ACYL-CARRIER-PROTEIN) REDUCTASE"/>
    <property type="match status" value="1"/>
</dbReference>
<dbReference type="InterPro" id="IPR050259">
    <property type="entry name" value="SDR"/>
</dbReference>
<dbReference type="PRINTS" id="PR00081">
    <property type="entry name" value="GDHRDH"/>
</dbReference>
<evidence type="ECO:0000313" key="8">
    <source>
        <dbReference type="Proteomes" id="UP000008710"/>
    </source>
</evidence>
<keyword evidence="3" id="KW-0964">Secreted</keyword>
<dbReference type="AlphaFoldDB" id="Q0RVK3"/>
<reference evidence="8" key="1">
    <citation type="journal article" date="2006" name="Proc. Natl. Acad. Sci. U.S.A.">
        <title>The complete genome of Rhodococcus sp. RHA1 provides insights into a catabolic powerhouse.</title>
        <authorList>
            <person name="McLeod M.P."/>
            <person name="Warren R.L."/>
            <person name="Hsiao W.W.L."/>
            <person name="Araki N."/>
            <person name="Myhre M."/>
            <person name="Fernandes C."/>
            <person name="Miyazawa D."/>
            <person name="Wong W."/>
            <person name="Lillquist A.L."/>
            <person name="Wang D."/>
            <person name="Dosanjh M."/>
            <person name="Hara H."/>
            <person name="Petrescu A."/>
            <person name="Morin R.D."/>
            <person name="Yang G."/>
            <person name="Stott J.M."/>
            <person name="Schein J.E."/>
            <person name="Shin H."/>
            <person name="Smailus D."/>
            <person name="Siddiqui A.S."/>
            <person name="Marra M.A."/>
            <person name="Jones S.J.M."/>
            <person name="Holt R."/>
            <person name="Brinkman F.S.L."/>
            <person name="Miyauchi K."/>
            <person name="Fukuda M."/>
            <person name="Davies J.E."/>
            <person name="Mohn W.W."/>
            <person name="Eltis L.D."/>
        </authorList>
    </citation>
    <scope>NUCLEOTIDE SEQUENCE [LARGE SCALE GENOMIC DNA]</scope>
    <source>
        <strain evidence="8">RHA1</strain>
    </source>
</reference>
<proteinExistence type="inferred from homology"/>
<dbReference type="InterPro" id="IPR002347">
    <property type="entry name" value="SDR_fam"/>
</dbReference>
<evidence type="ECO:0000256" key="4">
    <source>
        <dbReference type="ARBA" id="ARBA00040781"/>
    </source>
</evidence>
<evidence type="ECO:0000256" key="3">
    <source>
        <dbReference type="ARBA" id="ARBA00022512"/>
    </source>
</evidence>